<evidence type="ECO:0000256" key="2">
    <source>
        <dbReference type="ARBA" id="ARBA00022605"/>
    </source>
</evidence>
<keyword evidence="5" id="KW-0963">Cytoplasm</keyword>
<dbReference type="CDD" id="cd07914">
    <property type="entry name" value="IGPD"/>
    <property type="match status" value="1"/>
</dbReference>
<comment type="catalytic activity">
    <reaction evidence="5">
        <text>D-erythro-1-(imidazol-4-yl)glycerol 3-phosphate = 3-(imidazol-4-yl)-2-oxopropyl phosphate + H2O</text>
        <dbReference type="Rhea" id="RHEA:11040"/>
        <dbReference type="ChEBI" id="CHEBI:15377"/>
        <dbReference type="ChEBI" id="CHEBI:57766"/>
        <dbReference type="ChEBI" id="CHEBI:58278"/>
        <dbReference type="EC" id="4.2.1.19"/>
    </reaction>
</comment>
<dbReference type="OrthoDB" id="9790411at2"/>
<dbReference type="EC" id="4.2.1.19" evidence="5"/>
<dbReference type="HAMAP" id="MF_00076">
    <property type="entry name" value="HisB"/>
    <property type="match status" value="1"/>
</dbReference>
<protein>
    <recommendedName>
        <fullName evidence="5">Imidazoleglycerol-phosphate dehydratase</fullName>
        <shortName evidence="5">IGPD</shortName>
        <ecNumber evidence="5">4.2.1.19</ecNumber>
    </recommendedName>
</protein>
<dbReference type="EMBL" id="QMIF01000007">
    <property type="protein sequence ID" value="TVM33470.1"/>
    <property type="molecule type" value="Genomic_DNA"/>
</dbReference>
<evidence type="ECO:0000313" key="9">
    <source>
        <dbReference type="Proteomes" id="UP000503251"/>
    </source>
</evidence>
<dbReference type="AlphaFoldDB" id="A0A6P1ZGS3"/>
<comment type="subcellular location">
    <subcellularLocation>
        <location evidence="5">Cytoplasm</location>
    </subcellularLocation>
</comment>
<dbReference type="RefSeq" id="WP_144305693.1">
    <property type="nucleotide sequence ID" value="NZ_CP039543.1"/>
</dbReference>
<dbReference type="GO" id="GO:0004424">
    <property type="term" value="F:imidazoleglycerol-phosphate dehydratase activity"/>
    <property type="evidence" value="ECO:0007669"/>
    <property type="project" value="UniProtKB-UniRule"/>
</dbReference>
<evidence type="ECO:0000313" key="8">
    <source>
        <dbReference type="Proteomes" id="UP000434052"/>
    </source>
</evidence>
<evidence type="ECO:0000256" key="1">
    <source>
        <dbReference type="ARBA" id="ARBA00005047"/>
    </source>
</evidence>
<dbReference type="GO" id="GO:0000105">
    <property type="term" value="P:L-histidine biosynthetic process"/>
    <property type="evidence" value="ECO:0007669"/>
    <property type="project" value="UniProtKB-UniRule"/>
</dbReference>
<dbReference type="InterPro" id="IPR020568">
    <property type="entry name" value="Ribosomal_Su5_D2-typ_SF"/>
</dbReference>
<sequence>MKRRADIIRETSETRIRLALTLDPDPNRPPQVRVSTGMGFADHMITLMAFWAHLELDLTCEGDLHVDGHHTLEDVGLCLGRAIDEALGDKKGIARVGWARVPMDEAMCDIALDLSGRPYLVYMEEAALPPIIAGQEKDLWREYYKSLATAARMNLHMRFLYGQNGHHLLESAAKGLGLALRAAWSPQRAGLLSTKGSLD</sequence>
<evidence type="ECO:0000256" key="4">
    <source>
        <dbReference type="ARBA" id="ARBA00023239"/>
    </source>
</evidence>
<evidence type="ECO:0000313" key="6">
    <source>
        <dbReference type="EMBL" id="QJT11205.1"/>
    </source>
</evidence>
<organism evidence="7 8">
    <name type="scientific">Oceanidesulfovibrio marinus</name>
    <dbReference type="NCBI Taxonomy" id="370038"/>
    <lineage>
        <taxon>Bacteria</taxon>
        <taxon>Pseudomonadati</taxon>
        <taxon>Thermodesulfobacteriota</taxon>
        <taxon>Desulfovibrionia</taxon>
        <taxon>Desulfovibrionales</taxon>
        <taxon>Desulfovibrionaceae</taxon>
        <taxon>Oceanidesulfovibrio</taxon>
    </lineage>
</organism>
<dbReference type="Proteomes" id="UP000503251">
    <property type="component" value="Chromosome"/>
</dbReference>
<reference evidence="6 9" key="2">
    <citation type="submission" date="2019-04" db="EMBL/GenBank/DDBJ databases">
        <title>Isolation and culture of sulfate reducing bacteria from the cold seep of the South China Sea.</title>
        <authorList>
            <person name="Sun C."/>
            <person name="Liu R."/>
        </authorList>
    </citation>
    <scope>NUCLEOTIDE SEQUENCE [LARGE SCALE GENOMIC DNA]</scope>
    <source>
        <strain evidence="6 9">CS1</strain>
    </source>
</reference>
<dbReference type="PANTHER" id="PTHR23133:SF2">
    <property type="entry name" value="IMIDAZOLEGLYCEROL-PHOSPHATE DEHYDRATASE"/>
    <property type="match status" value="1"/>
</dbReference>
<dbReference type="UniPathway" id="UPA00031">
    <property type="reaction ID" value="UER00011"/>
</dbReference>
<evidence type="ECO:0000256" key="5">
    <source>
        <dbReference type="HAMAP-Rule" id="MF_00076"/>
    </source>
</evidence>
<comment type="similarity">
    <text evidence="5">Belongs to the imidazoleglycerol-phosphate dehydratase family.</text>
</comment>
<keyword evidence="4 5" id="KW-0456">Lyase</keyword>
<accession>A0A6P1ZGS3</accession>
<dbReference type="InterPro" id="IPR038494">
    <property type="entry name" value="IGPD_sf"/>
</dbReference>
<keyword evidence="3 5" id="KW-0368">Histidine biosynthesis</keyword>
<keyword evidence="9" id="KW-1185">Reference proteome</keyword>
<evidence type="ECO:0000313" key="7">
    <source>
        <dbReference type="EMBL" id="TVM33470.1"/>
    </source>
</evidence>
<keyword evidence="2 5" id="KW-0028">Amino-acid biosynthesis</keyword>
<proteinExistence type="inferred from homology"/>
<dbReference type="Gene3D" id="3.30.230.40">
    <property type="entry name" value="Imidazole glycerol phosphate dehydratase, domain 1"/>
    <property type="match status" value="2"/>
</dbReference>
<evidence type="ECO:0000256" key="3">
    <source>
        <dbReference type="ARBA" id="ARBA00023102"/>
    </source>
</evidence>
<dbReference type="PANTHER" id="PTHR23133">
    <property type="entry name" value="IMIDAZOLEGLYCEROL-PHOSPHATE DEHYDRATASE HIS7"/>
    <property type="match status" value="1"/>
</dbReference>
<dbReference type="Proteomes" id="UP000434052">
    <property type="component" value="Unassembled WGS sequence"/>
</dbReference>
<dbReference type="GO" id="GO:0005737">
    <property type="term" value="C:cytoplasm"/>
    <property type="evidence" value="ECO:0007669"/>
    <property type="project" value="UniProtKB-SubCell"/>
</dbReference>
<reference evidence="7 8" key="1">
    <citation type="submission" date="2018-06" db="EMBL/GenBank/DDBJ databases">
        <title>Complete genome of Desulfovibrio marinus P48SEP.</title>
        <authorList>
            <person name="Crispim J.S."/>
            <person name="Vidigal P.M.P."/>
            <person name="Silva L.C.F."/>
            <person name="Araujo L.C."/>
            <person name="Laguardia C.N."/>
            <person name="Dias R.S."/>
            <person name="Sousa M.P."/>
            <person name="Paula S.O."/>
            <person name="Silva C."/>
        </authorList>
    </citation>
    <scope>NUCLEOTIDE SEQUENCE [LARGE SCALE GENOMIC DNA]</scope>
    <source>
        <strain evidence="7 8">P48SEP</strain>
    </source>
</reference>
<comment type="pathway">
    <text evidence="1 5">Amino-acid biosynthesis; L-histidine biosynthesis; L-histidine from 5-phospho-alpha-D-ribose 1-diphosphate: step 6/9.</text>
</comment>
<gene>
    <name evidence="5" type="primary">hisB</name>
    <name evidence="7" type="ORF">DQK91_11495</name>
    <name evidence="6" type="ORF">E8L03_02090</name>
</gene>
<dbReference type="InterPro" id="IPR020565">
    <property type="entry name" value="ImidazoleglycerP_deHydtase_CS"/>
</dbReference>
<dbReference type="SUPFAM" id="SSF54211">
    <property type="entry name" value="Ribosomal protein S5 domain 2-like"/>
    <property type="match status" value="2"/>
</dbReference>
<dbReference type="Pfam" id="PF00475">
    <property type="entry name" value="IGPD"/>
    <property type="match status" value="1"/>
</dbReference>
<dbReference type="InterPro" id="IPR000807">
    <property type="entry name" value="ImidazoleglycerolP_deHydtase"/>
</dbReference>
<dbReference type="PROSITE" id="PS00954">
    <property type="entry name" value="IGP_DEHYDRATASE_1"/>
    <property type="match status" value="1"/>
</dbReference>
<dbReference type="EMBL" id="CP039543">
    <property type="protein sequence ID" value="QJT11205.1"/>
    <property type="molecule type" value="Genomic_DNA"/>
</dbReference>
<dbReference type="FunFam" id="3.30.230.40:FF:000003">
    <property type="entry name" value="Imidazoleglycerol-phosphate dehydratase HisB"/>
    <property type="match status" value="1"/>
</dbReference>
<name>A0A6P1ZGS3_9BACT</name>